<name>A0A8J3DYK5_9MICO</name>
<accession>A0A8J3DYK5</accession>
<dbReference type="SMART" id="SM00342">
    <property type="entry name" value="HTH_ARAC"/>
    <property type="match status" value="1"/>
</dbReference>
<evidence type="ECO:0000256" key="1">
    <source>
        <dbReference type="ARBA" id="ARBA00023015"/>
    </source>
</evidence>
<reference evidence="5" key="1">
    <citation type="journal article" date="2014" name="Int. J. Syst. Evol. Microbiol.">
        <title>Complete genome sequence of Corynebacterium casei LMG S-19264T (=DSM 44701T), isolated from a smear-ripened cheese.</title>
        <authorList>
            <consortium name="US DOE Joint Genome Institute (JGI-PGF)"/>
            <person name="Walter F."/>
            <person name="Albersmeier A."/>
            <person name="Kalinowski J."/>
            <person name="Ruckert C."/>
        </authorList>
    </citation>
    <scope>NUCLEOTIDE SEQUENCE</scope>
    <source>
        <strain evidence="5">CGMCC 1.16548</strain>
    </source>
</reference>
<dbReference type="SUPFAM" id="SSF46689">
    <property type="entry name" value="Homeodomain-like"/>
    <property type="match status" value="1"/>
</dbReference>
<dbReference type="Proteomes" id="UP000617531">
    <property type="component" value="Unassembled WGS sequence"/>
</dbReference>
<dbReference type="InterPro" id="IPR009057">
    <property type="entry name" value="Homeodomain-like_sf"/>
</dbReference>
<gene>
    <name evidence="5" type="ORF">GCM10011600_02100</name>
</gene>
<evidence type="ECO:0000313" key="6">
    <source>
        <dbReference type="Proteomes" id="UP000617531"/>
    </source>
</evidence>
<comment type="caution">
    <text evidence="5">The sequence shown here is derived from an EMBL/GenBank/DDBJ whole genome shotgun (WGS) entry which is preliminary data.</text>
</comment>
<keyword evidence="3" id="KW-0804">Transcription</keyword>
<dbReference type="PROSITE" id="PS01124">
    <property type="entry name" value="HTH_ARAC_FAMILY_2"/>
    <property type="match status" value="1"/>
</dbReference>
<evidence type="ECO:0000256" key="2">
    <source>
        <dbReference type="ARBA" id="ARBA00023125"/>
    </source>
</evidence>
<organism evidence="5 6">
    <name type="scientific">Pseudolysinimonas yzui</name>
    <dbReference type="NCBI Taxonomy" id="2708254"/>
    <lineage>
        <taxon>Bacteria</taxon>
        <taxon>Bacillati</taxon>
        <taxon>Actinomycetota</taxon>
        <taxon>Actinomycetes</taxon>
        <taxon>Micrococcales</taxon>
        <taxon>Microbacteriaceae</taxon>
        <taxon>Pseudolysinimonas</taxon>
    </lineage>
</organism>
<dbReference type="InterPro" id="IPR046532">
    <property type="entry name" value="DUF6597"/>
</dbReference>
<dbReference type="PANTHER" id="PTHR46796">
    <property type="entry name" value="HTH-TYPE TRANSCRIPTIONAL ACTIVATOR RHAS-RELATED"/>
    <property type="match status" value="1"/>
</dbReference>
<evidence type="ECO:0000256" key="3">
    <source>
        <dbReference type="ARBA" id="ARBA00023163"/>
    </source>
</evidence>
<dbReference type="Pfam" id="PF12833">
    <property type="entry name" value="HTH_18"/>
    <property type="match status" value="1"/>
</dbReference>
<protein>
    <recommendedName>
        <fullName evidence="4">HTH araC/xylS-type domain-containing protein</fullName>
    </recommendedName>
</protein>
<feature type="domain" description="HTH araC/xylS-type" evidence="4">
    <location>
        <begin position="158"/>
        <end position="258"/>
    </location>
</feature>
<proteinExistence type="predicted"/>
<dbReference type="PANTHER" id="PTHR46796:SF15">
    <property type="entry name" value="BLL1074 PROTEIN"/>
    <property type="match status" value="1"/>
</dbReference>
<dbReference type="RefSeq" id="WP_308433063.1">
    <property type="nucleotide sequence ID" value="NZ_BNAI01000001.1"/>
</dbReference>
<dbReference type="AlphaFoldDB" id="A0A8J3DYK5"/>
<keyword evidence="2" id="KW-0238">DNA-binding</keyword>
<dbReference type="Gene3D" id="1.10.10.60">
    <property type="entry name" value="Homeodomain-like"/>
    <property type="match status" value="2"/>
</dbReference>
<dbReference type="InterPro" id="IPR050204">
    <property type="entry name" value="AraC_XylS_family_regulators"/>
</dbReference>
<dbReference type="EMBL" id="BNAI01000001">
    <property type="protein sequence ID" value="GHF05197.1"/>
    <property type="molecule type" value="Genomic_DNA"/>
</dbReference>
<keyword evidence="6" id="KW-1185">Reference proteome</keyword>
<dbReference type="Pfam" id="PF20240">
    <property type="entry name" value="DUF6597"/>
    <property type="match status" value="1"/>
</dbReference>
<evidence type="ECO:0000259" key="4">
    <source>
        <dbReference type="PROSITE" id="PS01124"/>
    </source>
</evidence>
<dbReference type="GO" id="GO:0043565">
    <property type="term" value="F:sequence-specific DNA binding"/>
    <property type="evidence" value="ECO:0007669"/>
    <property type="project" value="InterPro"/>
</dbReference>
<dbReference type="InterPro" id="IPR018060">
    <property type="entry name" value="HTH_AraC"/>
</dbReference>
<keyword evidence="1" id="KW-0805">Transcription regulation</keyword>
<dbReference type="GO" id="GO:0003700">
    <property type="term" value="F:DNA-binding transcription factor activity"/>
    <property type="evidence" value="ECO:0007669"/>
    <property type="project" value="InterPro"/>
</dbReference>
<sequence>MGYAYRPAPPALRSVVRSLWFNEDPPRRRYERILPQPVAHVIINLSDPYRLLTRGGEWVGEPFRAAFVSGLQPEYLVIENPEWLWQCGAELEPAGLAALVSMPPSELTARVRDADDIITGSAGWRDALRAADHDPERTLDVLTELLEAALRPDVTIDADVREGLARLEADPDLPIARLASDLGLTHAHLIRRFRAAIGVAPKTYADLTRFSHFLNAIPFDAVPTWSELVAATGYHDQPHFIRCFKRYTGYTPSRYLAGVREYGAEFPSFQPMDEFPTIATPPGATTVG</sequence>
<evidence type="ECO:0000313" key="5">
    <source>
        <dbReference type="EMBL" id="GHF05197.1"/>
    </source>
</evidence>
<reference evidence="5" key="2">
    <citation type="submission" date="2020-09" db="EMBL/GenBank/DDBJ databases">
        <authorList>
            <person name="Sun Q."/>
            <person name="Zhou Y."/>
        </authorList>
    </citation>
    <scope>NUCLEOTIDE SEQUENCE</scope>
    <source>
        <strain evidence="5">CGMCC 1.16548</strain>
    </source>
</reference>